<name>A0ABU5CGK7_9BACI</name>
<organism evidence="1 2">
    <name type="scientific">Tigheibacillus jepli</name>
    <dbReference type="NCBI Taxonomy" id="3035914"/>
    <lineage>
        <taxon>Bacteria</taxon>
        <taxon>Bacillati</taxon>
        <taxon>Bacillota</taxon>
        <taxon>Bacilli</taxon>
        <taxon>Bacillales</taxon>
        <taxon>Bacillaceae</taxon>
        <taxon>Tigheibacillus</taxon>
    </lineage>
</organism>
<gene>
    <name evidence="1" type="ORF">P5G51_004035</name>
</gene>
<dbReference type="EMBL" id="JAROCA020000001">
    <property type="protein sequence ID" value="MDY0404680.1"/>
    <property type="molecule type" value="Genomic_DNA"/>
</dbReference>
<accession>A0ABU5CGK7</accession>
<evidence type="ECO:0008006" key="3">
    <source>
        <dbReference type="Google" id="ProtNLM"/>
    </source>
</evidence>
<proteinExistence type="predicted"/>
<keyword evidence="2" id="KW-1185">Reference proteome</keyword>
<sequence length="221" mass="25336">MGIIRFSKDLPPEISDNTVKLDNLFHDVFQNMVLFRDELSKHTGKAAHALKQNLDEQIDFFSQATCILMTFADCVKSFVVAVEATDEDSCSPATPMGTRSERQYQYSEAQAEEEIKLHPDPLEDATENFETRLADFESILIEFQALLDNVMANTEFPWGAVAEVWPEAKERIQYIVTEFRERVRGLINDTHNLIKELQRVDNLISTQILEAIHKAVEKWAN</sequence>
<protein>
    <recommendedName>
        <fullName evidence="3">LXG domain-containing protein</fullName>
    </recommendedName>
</protein>
<dbReference type="RefSeq" id="WP_306066874.1">
    <property type="nucleotide sequence ID" value="NZ_JAROCA020000001.1"/>
</dbReference>
<reference evidence="1 2" key="1">
    <citation type="submission" date="2023-10" db="EMBL/GenBank/DDBJ databases">
        <title>179-bfca-hs.</title>
        <authorList>
            <person name="Miliotis G."/>
            <person name="Sengupta P."/>
            <person name="Hameed A."/>
            <person name="Chuvochina M."/>
            <person name="Mcdonagh F."/>
            <person name="Simpson A.C."/>
            <person name="Singh N.K."/>
            <person name="Rekha P.D."/>
            <person name="Raman K."/>
            <person name="Hugenholtz P."/>
            <person name="Venkateswaran K."/>
        </authorList>
    </citation>
    <scope>NUCLEOTIDE SEQUENCE [LARGE SCALE GENOMIC DNA]</scope>
    <source>
        <strain evidence="1 2">179-BFC-A-HS</strain>
    </source>
</reference>
<evidence type="ECO:0000313" key="1">
    <source>
        <dbReference type="EMBL" id="MDY0404680.1"/>
    </source>
</evidence>
<dbReference type="Proteomes" id="UP001228376">
    <property type="component" value="Unassembled WGS sequence"/>
</dbReference>
<evidence type="ECO:0000313" key="2">
    <source>
        <dbReference type="Proteomes" id="UP001228376"/>
    </source>
</evidence>
<comment type="caution">
    <text evidence="1">The sequence shown here is derived from an EMBL/GenBank/DDBJ whole genome shotgun (WGS) entry which is preliminary data.</text>
</comment>